<evidence type="ECO:0000313" key="5">
    <source>
        <dbReference type="Proteomes" id="UP000289340"/>
    </source>
</evidence>
<dbReference type="SUPFAM" id="SSF56672">
    <property type="entry name" value="DNA/RNA polymerases"/>
    <property type="match status" value="1"/>
</dbReference>
<dbReference type="EMBL" id="QZWG01000010">
    <property type="protein sequence ID" value="RZB86036.1"/>
    <property type="molecule type" value="Genomic_DNA"/>
</dbReference>
<sequence length="479" mass="54867">MFHYPCTLSFSLAPSLLLSHVVSLKLQEEEREHHINFIPDISTINTDHIKVNKETLNMLHSLGINDIPGITQVDIVSIQQSFPFTRSIDESVMIVGSKIGVQFNVDEAILRSNATAIVVTNVYDIPLDLVNTSCNGFGFRDYKRVVDVLEIYLNEVERQLDKKVKVVRFDRGDEYYGRYDETGQHPDPSSPRLASSSPGPLNYFSLKEPTHLGEPVTSGDRLRHLYGTKIDLSINDNDQVSFSQAVSCDNPKKWLNAMKEEINSMEHNGIWDLVELPKGCKRFVCKWVFKTKHDSHGNLEGYKARLVAKGFTQKDDIDYKETFSLVSQKDSFRIIMALVTHYDLKLHKMDVKTVFLNGDLEENVYMDQPMGFLIEGKEHMVCKLKKSIYGFKQASQLWYLKFNDTIVSFGFKENIVDRCIYLKVSGSKVIFQIMYVDDILLATNDINLLHKTKKFLSSSFEMKDMGEASYVIGIEMFRN</sequence>
<feature type="region of interest" description="Disordered" evidence="1">
    <location>
        <begin position="177"/>
        <end position="196"/>
    </location>
</feature>
<dbReference type="PANTHER" id="PTHR10732:SF0">
    <property type="entry name" value="40S RIBOSOMAL PROTEIN S17"/>
    <property type="match status" value="1"/>
</dbReference>
<keyword evidence="2" id="KW-0732">Signal</keyword>
<proteinExistence type="predicted"/>
<accession>A0A445IJ22</accession>
<dbReference type="Pfam" id="PF00833">
    <property type="entry name" value="Ribosomal_S17e"/>
    <property type="match status" value="1"/>
</dbReference>
<evidence type="ECO:0000259" key="3">
    <source>
        <dbReference type="Pfam" id="PF07727"/>
    </source>
</evidence>
<keyword evidence="4" id="KW-0808">Transferase</keyword>
<dbReference type="GO" id="GO:0003887">
    <property type="term" value="F:DNA-directed DNA polymerase activity"/>
    <property type="evidence" value="ECO:0007669"/>
    <property type="project" value="UniProtKB-EC"/>
</dbReference>
<dbReference type="GO" id="GO:0003735">
    <property type="term" value="F:structural constituent of ribosome"/>
    <property type="evidence" value="ECO:0007669"/>
    <property type="project" value="InterPro"/>
</dbReference>
<dbReference type="EC" id="2.7.7.7" evidence="4"/>
<dbReference type="InterPro" id="IPR043502">
    <property type="entry name" value="DNA/RNA_pol_sf"/>
</dbReference>
<evidence type="ECO:0000313" key="4">
    <source>
        <dbReference type="EMBL" id="RZB86036.1"/>
    </source>
</evidence>
<feature type="domain" description="Reverse transcriptase Ty1/copia-type" evidence="3">
    <location>
        <begin position="269"/>
        <end position="477"/>
    </location>
</feature>
<dbReference type="InterPro" id="IPR013103">
    <property type="entry name" value="RVT_2"/>
</dbReference>
<dbReference type="Proteomes" id="UP000289340">
    <property type="component" value="Chromosome 10"/>
</dbReference>
<feature type="chain" id="PRO_5018983503" evidence="2">
    <location>
        <begin position="24"/>
        <end position="479"/>
    </location>
</feature>
<keyword evidence="5" id="KW-1185">Reference proteome</keyword>
<dbReference type="PANTHER" id="PTHR10732">
    <property type="entry name" value="40S RIBOSOMAL PROTEIN S17"/>
    <property type="match status" value="1"/>
</dbReference>
<evidence type="ECO:0000256" key="2">
    <source>
        <dbReference type="SAM" id="SignalP"/>
    </source>
</evidence>
<dbReference type="AlphaFoldDB" id="A0A445IJ22"/>
<dbReference type="GO" id="GO:0006412">
    <property type="term" value="P:translation"/>
    <property type="evidence" value="ECO:0007669"/>
    <property type="project" value="InterPro"/>
</dbReference>
<reference evidence="4 5" key="1">
    <citation type="submission" date="2018-09" db="EMBL/GenBank/DDBJ databases">
        <title>A high-quality reference genome of wild soybean provides a powerful tool to mine soybean genomes.</title>
        <authorList>
            <person name="Xie M."/>
            <person name="Chung C.Y.L."/>
            <person name="Li M.-W."/>
            <person name="Wong F.-L."/>
            <person name="Chan T.-F."/>
            <person name="Lam H.-M."/>
        </authorList>
    </citation>
    <scope>NUCLEOTIDE SEQUENCE [LARGE SCALE GENOMIC DNA]</scope>
    <source>
        <strain evidence="5">cv. W05</strain>
        <tissue evidence="4">Hypocotyl of etiolated seedlings</tissue>
    </source>
</reference>
<dbReference type="GO" id="GO:0005840">
    <property type="term" value="C:ribosome"/>
    <property type="evidence" value="ECO:0007669"/>
    <property type="project" value="InterPro"/>
</dbReference>
<comment type="caution">
    <text evidence="4">The sequence shown here is derived from an EMBL/GenBank/DDBJ whole genome shotgun (WGS) entry which is preliminary data.</text>
</comment>
<dbReference type="InterPro" id="IPR001210">
    <property type="entry name" value="Ribosomal_eS17"/>
</dbReference>
<dbReference type="Pfam" id="PF07727">
    <property type="entry name" value="RVT_2"/>
    <property type="match status" value="1"/>
</dbReference>
<organism evidence="4 5">
    <name type="scientific">Glycine soja</name>
    <name type="common">Wild soybean</name>
    <dbReference type="NCBI Taxonomy" id="3848"/>
    <lineage>
        <taxon>Eukaryota</taxon>
        <taxon>Viridiplantae</taxon>
        <taxon>Streptophyta</taxon>
        <taxon>Embryophyta</taxon>
        <taxon>Tracheophyta</taxon>
        <taxon>Spermatophyta</taxon>
        <taxon>Magnoliopsida</taxon>
        <taxon>eudicotyledons</taxon>
        <taxon>Gunneridae</taxon>
        <taxon>Pentapetalae</taxon>
        <taxon>rosids</taxon>
        <taxon>fabids</taxon>
        <taxon>Fabales</taxon>
        <taxon>Fabaceae</taxon>
        <taxon>Papilionoideae</taxon>
        <taxon>50 kb inversion clade</taxon>
        <taxon>NPAAA clade</taxon>
        <taxon>indigoferoid/millettioid clade</taxon>
        <taxon>Phaseoleae</taxon>
        <taxon>Glycine</taxon>
        <taxon>Glycine subgen. Soja</taxon>
    </lineage>
</organism>
<name>A0A445IJ22_GLYSO</name>
<protein>
    <submittedName>
        <fullName evidence="4">Retrovirus-related Pol polyprotein from transposon TNT 1-94</fullName>
        <ecNumber evidence="4">2.7.7.7</ecNumber>
    </submittedName>
</protein>
<feature type="signal peptide" evidence="2">
    <location>
        <begin position="1"/>
        <end position="23"/>
    </location>
</feature>
<gene>
    <name evidence="4" type="ORF">D0Y65_026206</name>
</gene>
<keyword evidence="4" id="KW-0548">Nucleotidyltransferase</keyword>
<evidence type="ECO:0000256" key="1">
    <source>
        <dbReference type="SAM" id="MobiDB-lite"/>
    </source>
</evidence>